<proteinExistence type="predicted"/>
<feature type="compositionally biased region" description="Low complexity" evidence="1">
    <location>
        <begin position="46"/>
        <end position="61"/>
    </location>
</feature>
<protein>
    <submittedName>
        <fullName evidence="2">Uncharacterized protein</fullName>
    </submittedName>
</protein>
<feature type="region of interest" description="Disordered" evidence="1">
    <location>
        <begin position="28"/>
        <end position="67"/>
    </location>
</feature>
<name>A0A0J1IRD0_NIACI</name>
<dbReference type="GeneID" id="56349395"/>
<organism evidence="2 3">
    <name type="scientific">Niallia circulans</name>
    <name type="common">Bacillus circulans</name>
    <dbReference type="NCBI Taxonomy" id="1397"/>
    <lineage>
        <taxon>Bacteria</taxon>
        <taxon>Bacillati</taxon>
        <taxon>Bacillota</taxon>
        <taxon>Bacilli</taxon>
        <taxon>Bacillales</taxon>
        <taxon>Bacillaceae</taxon>
        <taxon>Niallia</taxon>
    </lineage>
</organism>
<dbReference type="Proteomes" id="UP000036045">
    <property type="component" value="Unassembled WGS sequence"/>
</dbReference>
<accession>A0A0J1IRD0</accession>
<dbReference type="PATRIC" id="fig|1397.4.peg.423"/>
<keyword evidence="3" id="KW-1185">Reference proteome</keyword>
<dbReference type="EMBL" id="LDPH01000001">
    <property type="protein sequence ID" value="KLV28512.1"/>
    <property type="molecule type" value="Genomic_DNA"/>
</dbReference>
<gene>
    <name evidence="2" type="ORF">ABW02_01900</name>
</gene>
<sequence>MFGIIMLVFVAIVVAQIFSRKEKTNNINNHHYPPFQGNPGDSSQASFFDGGNDCGSSFDSGGSCGGE</sequence>
<reference evidence="2 3" key="1">
    <citation type="submission" date="2015-05" db="EMBL/GenBank/DDBJ databases">
        <title>Whole genome sequence and identification of bacterial endophytes from Costus igneus.</title>
        <authorList>
            <person name="Lee Y.P."/>
            <person name="Gan H.M."/>
            <person name="Eng W."/>
            <person name="Wheatley M.S."/>
            <person name="Caraballo A."/>
            <person name="Polter S."/>
            <person name="Savka M.A."/>
            <person name="Hudson A.O."/>
        </authorList>
    </citation>
    <scope>NUCLEOTIDE SEQUENCE [LARGE SCALE GENOMIC DNA]</scope>
    <source>
        <strain evidence="2 3">RIT379</strain>
    </source>
</reference>
<dbReference type="AlphaFoldDB" id="A0A0J1IRD0"/>
<dbReference type="RefSeq" id="WP_047940207.1">
    <property type="nucleotide sequence ID" value="NZ_CP053989.1"/>
</dbReference>
<evidence type="ECO:0000256" key="1">
    <source>
        <dbReference type="SAM" id="MobiDB-lite"/>
    </source>
</evidence>
<evidence type="ECO:0000313" key="2">
    <source>
        <dbReference type="EMBL" id="KLV28512.1"/>
    </source>
</evidence>
<comment type="caution">
    <text evidence="2">The sequence shown here is derived from an EMBL/GenBank/DDBJ whole genome shotgun (WGS) entry which is preliminary data.</text>
</comment>
<evidence type="ECO:0000313" key="3">
    <source>
        <dbReference type="Proteomes" id="UP000036045"/>
    </source>
</evidence>